<dbReference type="OrthoDB" id="9788336at2"/>
<dbReference type="NCBIfam" id="TIGR00158">
    <property type="entry name" value="L9"/>
    <property type="match status" value="1"/>
</dbReference>
<dbReference type="Gene3D" id="3.40.5.10">
    <property type="entry name" value="Ribosomal protein L9, N-terminal domain"/>
    <property type="match status" value="1"/>
</dbReference>
<dbReference type="RefSeq" id="WP_094047959.1">
    <property type="nucleotide sequence ID" value="NZ_CP022535.1"/>
</dbReference>
<keyword evidence="3 7" id="KW-0694">RNA-binding</keyword>
<dbReference type="Pfam" id="PF01281">
    <property type="entry name" value="Ribosomal_L9_N"/>
    <property type="match status" value="1"/>
</dbReference>
<organism evidence="10 11">
    <name type="scientific">Spiroplasma corruscae</name>
    <dbReference type="NCBI Taxonomy" id="216934"/>
    <lineage>
        <taxon>Bacteria</taxon>
        <taxon>Bacillati</taxon>
        <taxon>Mycoplasmatota</taxon>
        <taxon>Mollicutes</taxon>
        <taxon>Entomoplasmatales</taxon>
        <taxon>Spiroplasmataceae</taxon>
        <taxon>Spiroplasma</taxon>
    </lineage>
</organism>
<dbReference type="Proteomes" id="UP000203229">
    <property type="component" value="Chromosome"/>
</dbReference>
<protein>
    <recommendedName>
        <fullName evidence="6 7">Large ribosomal subunit protein bL9</fullName>
    </recommendedName>
</protein>
<keyword evidence="11" id="KW-1185">Reference proteome</keyword>
<dbReference type="InterPro" id="IPR036935">
    <property type="entry name" value="Ribosomal_bL9_N_sf"/>
</dbReference>
<dbReference type="EMBL" id="CP022535">
    <property type="protein sequence ID" value="ASP27798.1"/>
    <property type="molecule type" value="Genomic_DNA"/>
</dbReference>
<keyword evidence="8" id="KW-0175">Coiled coil</keyword>
<dbReference type="KEGG" id="scou:SCORR_v1c00230"/>
<keyword evidence="4 7" id="KW-0689">Ribosomal protein</keyword>
<comment type="similarity">
    <text evidence="1 7">Belongs to the bacterial ribosomal protein bL9 family.</text>
</comment>
<dbReference type="InterPro" id="IPR020594">
    <property type="entry name" value="Ribosomal_bL9_bac/chp"/>
</dbReference>
<dbReference type="GO" id="GO:1990904">
    <property type="term" value="C:ribonucleoprotein complex"/>
    <property type="evidence" value="ECO:0007669"/>
    <property type="project" value="UniProtKB-KW"/>
</dbReference>
<evidence type="ECO:0000256" key="5">
    <source>
        <dbReference type="ARBA" id="ARBA00023274"/>
    </source>
</evidence>
<evidence type="ECO:0000256" key="1">
    <source>
        <dbReference type="ARBA" id="ARBA00010605"/>
    </source>
</evidence>
<dbReference type="GO" id="GO:0003735">
    <property type="term" value="F:structural constituent of ribosome"/>
    <property type="evidence" value="ECO:0007669"/>
    <property type="project" value="InterPro"/>
</dbReference>
<evidence type="ECO:0000256" key="2">
    <source>
        <dbReference type="ARBA" id="ARBA00022730"/>
    </source>
</evidence>
<feature type="domain" description="Ribosomal protein L9" evidence="9">
    <location>
        <begin position="13"/>
        <end position="40"/>
    </location>
</feature>
<dbReference type="GO" id="GO:0019843">
    <property type="term" value="F:rRNA binding"/>
    <property type="evidence" value="ECO:0007669"/>
    <property type="project" value="UniProtKB-UniRule"/>
</dbReference>
<feature type="coiled-coil region" evidence="8">
    <location>
        <begin position="47"/>
        <end position="78"/>
    </location>
</feature>
<evidence type="ECO:0000313" key="10">
    <source>
        <dbReference type="EMBL" id="ASP27798.1"/>
    </source>
</evidence>
<keyword evidence="2 7" id="KW-0699">rRNA-binding</keyword>
<name>A0A222EMU7_9MOLU</name>
<evidence type="ECO:0000256" key="7">
    <source>
        <dbReference type="HAMAP-Rule" id="MF_00503"/>
    </source>
</evidence>
<dbReference type="Gene3D" id="3.10.430.100">
    <property type="entry name" value="Ribosomal protein L9, C-terminal domain"/>
    <property type="match status" value="1"/>
</dbReference>
<dbReference type="GO" id="GO:0006412">
    <property type="term" value="P:translation"/>
    <property type="evidence" value="ECO:0007669"/>
    <property type="project" value="UniProtKB-UniRule"/>
</dbReference>
<sequence length="148" mass="16918">MKVILLEDVKNYGKKNDVVEVSDGYARNFLIPKNLAKVASTKELGHLRVLKNKQQEIENESREQVNELVEKIEQITLKFSLKLNKGKAFGTISLNQIVDVLNKSHGIEIDKRKFERHENINKAGLYYLKIKLSKEKSATLKVNVEGVI</sequence>
<keyword evidence="5 7" id="KW-0687">Ribonucleoprotein</keyword>
<dbReference type="PANTHER" id="PTHR21368">
    <property type="entry name" value="50S RIBOSOMAL PROTEIN L9"/>
    <property type="match status" value="1"/>
</dbReference>
<dbReference type="SUPFAM" id="SSF55653">
    <property type="entry name" value="Ribosomal protein L9 C-domain"/>
    <property type="match status" value="1"/>
</dbReference>
<gene>
    <name evidence="7 10" type="primary">rplI</name>
    <name evidence="10" type="ORF">SCORR_v1c00230</name>
</gene>
<evidence type="ECO:0000256" key="8">
    <source>
        <dbReference type="SAM" id="Coils"/>
    </source>
</evidence>
<dbReference type="PROSITE" id="PS00651">
    <property type="entry name" value="RIBOSOMAL_L9"/>
    <property type="match status" value="1"/>
</dbReference>
<dbReference type="Pfam" id="PF03948">
    <property type="entry name" value="Ribosomal_L9_C"/>
    <property type="match status" value="1"/>
</dbReference>
<comment type="function">
    <text evidence="7">Binds to the 23S rRNA.</text>
</comment>
<dbReference type="SUPFAM" id="SSF55658">
    <property type="entry name" value="L9 N-domain-like"/>
    <property type="match status" value="1"/>
</dbReference>
<dbReference type="InterPro" id="IPR009027">
    <property type="entry name" value="Ribosomal_bL9/RNase_H1_N"/>
</dbReference>
<evidence type="ECO:0000256" key="4">
    <source>
        <dbReference type="ARBA" id="ARBA00022980"/>
    </source>
</evidence>
<evidence type="ECO:0000313" key="11">
    <source>
        <dbReference type="Proteomes" id="UP000203229"/>
    </source>
</evidence>
<dbReference type="InterPro" id="IPR000244">
    <property type="entry name" value="Ribosomal_bL9"/>
</dbReference>
<evidence type="ECO:0000256" key="6">
    <source>
        <dbReference type="ARBA" id="ARBA00035292"/>
    </source>
</evidence>
<dbReference type="HAMAP" id="MF_00503">
    <property type="entry name" value="Ribosomal_bL9"/>
    <property type="match status" value="1"/>
</dbReference>
<reference evidence="10 11" key="1">
    <citation type="submission" date="2017-07" db="EMBL/GenBank/DDBJ databases">
        <title>Complete genome sequence of Spiroplasma corruscae EC-1 (DSM 19793).</title>
        <authorList>
            <person name="Tsai Y.-M."/>
            <person name="Lo W.-S."/>
            <person name="Kuo C.-H."/>
        </authorList>
    </citation>
    <scope>NUCLEOTIDE SEQUENCE [LARGE SCALE GENOMIC DNA]</scope>
    <source>
        <strain evidence="10 11">EC-1</strain>
    </source>
</reference>
<dbReference type="GO" id="GO:0005840">
    <property type="term" value="C:ribosome"/>
    <property type="evidence" value="ECO:0007669"/>
    <property type="project" value="UniProtKB-KW"/>
</dbReference>
<accession>A0A222EMU7</accession>
<evidence type="ECO:0000259" key="9">
    <source>
        <dbReference type="PROSITE" id="PS00651"/>
    </source>
</evidence>
<dbReference type="AlphaFoldDB" id="A0A222EMU7"/>
<dbReference type="InterPro" id="IPR036791">
    <property type="entry name" value="Ribosomal_bL9_C_sf"/>
</dbReference>
<proteinExistence type="inferred from homology"/>
<dbReference type="InterPro" id="IPR020069">
    <property type="entry name" value="Ribosomal_bL9_C"/>
</dbReference>
<dbReference type="InterPro" id="IPR020070">
    <property type="entry name" value="Ribosomal_bL9_N"/>
</dbReference>
<evidence type="ECO:0000256" key="3">
    <source>
        <dbReference type="ARBA" id="ARBA00022884"/>
    </source>
</evidence>